<dbReference type="InterPro" id="IPR001845">
    <property type="entry name" value="HTH_ArsR_DNA-bd_dom"/>
</dbReference>
<dbReference type="Proteomes" id="UP000598426">
    <property type="component" value="Unassembled WGS sequence"/>
</dbReference>
<dbReference type="Gene3D" id="1.10.10.10">
    <property type="entry name" value="Winged helix-like DNA-binding domain superfamily/Winged helix DNA-binding domain"/>
    <property type="match status" value="1"/>
</dbReference>
<comment type="caution">
    <text evidence="3">The sequence shown here is derived from an EMBL/GenBank/DDBJ whole genome shotgun (WGS) entry which is preliminary data.</text>
</comment>
<dbReference type="InterPro" id="IPR036390">
    <property type="entry name" value="WH_DNA-bd_sf"/>
</dbReference>
<name>A0ABR8NP81_9MICO</name>
<dbReference type="RefSeq" id="WP_191172070.1">
    <property type="nucleotide sequence ID" value="NZ_JACXZS010000007.1"/>
</dbReference>
<evidence type="ECO:0000259" key="2">
    <source>
        <dbReference type="SMART" id="SM00418"/>
    </source>
</evidence>
<feature type="region of interest" description="Disordered" evidence="1">
    <location>
        <begin position="110"/>
        <end position="131"/>
    </location>
</feature>
<evidence type="ECO:0000256" key="1">
    <source>
        <dbReference type="SAM" id="MobiDB-lite"/>
    </source>
</evidence>
<organism evidence="3 4">
    <name type="scientific">Microbacterium helvum</name>
    <dbReference type="NCBI Taxonomy" id="2773713"/>
    <lineage>
        <taxon>Bacteria</taxon>
        <taxon>Bacillati</taxon>
        <taxon>Actinomycetota</taxon>
        <taxon>Actinomycetes</taxon>
        <taxon>Micrococcales</taxon>
        <taxon>Microbacteriaceae</taxon>
        <taxon>Microbacterium</taxon>
    </lineage>
</organism>
<dbReference type="InterPro" id="IPR011991">
    <property type="entry name" value="ArsR-like_HTH"/>
</dbReference>
<dbReference type="SMART" id="SM00418">
    <property type="entry name" value="HTH_ARSR"/>
    <property type="match status" value="1"/>
</dbReference>
<feature type="domain" description="HTH arsR-type" evidence="2">
    <location>
        <begin position="11"/>
        <end position="80"/>
    </location>
</feature>
<dbReference type="EMBL" id="JACXZS010000007">
    <property type="protein sequence ID" value="MBD3942454.1"/>
    <property type="molecule type" value="Genomic_DNA"/>
</dbReference>
<dbReference type="CDD" id="cd00090">
    <property type="entry name" value="HTH_ARSR"/>
    <property type="match status" value="1"/>
</dbReference>
<dbReference type="InterPro" id="IPR036388">
    <property type="entry name" value="WH-like_DNA-bd_sf"/>
</dbReference>
<protein>
    <submittedName>
        <fullName evidence="3">Helix-turn-helix transcriptional regulator</fullName>
    </submittedName>
</protein>
<reference evidence="3 4" key="1">
    <citation type="submission" date="2020-09" db="EMBL/GenBank/DDBJ databases">
        <title>Isolation and identification of active actinomycetes.</title>
        <authorList>
            <person name="Li X."/>
        </authorList>
    </citation>
    <scope>NUCLEOTIDE SEQUENCE [LARGE SCALE GENOMIC DNA]</scope>
    <source>
        <strain evidence="3 4">NEAU-LLC</strain>
    </source>
</reference>
<gene>
    <name evidence="3" type="ORF">IF188_12165</name>
</gene>
<accession>A0ABR8NP81</accession>
<evidence type="ECO:0000313" key="4">
    <source>
        <dbReference type="Proteomes" id="UP000598426"/>
    </source>
</evidence>
<keyword evidence="4" id="KW-1185">Reference proteome</keyword>
<evidence type="ECO:0000313" key="3">
    <source>
        <dbReference type="EMBL" id="MBD3942454.1"/>
    </source>
</evidence>
<proteinExistence type="predicted"/>
<sequence length="164" mass="18534">MELPVHSAWWNFLGGEHTSGQLADVVGYEFRISRTAGSKHLRLLRDAGCVDVRAEENWRWYRLDKTGFEALEHAVADLRAKVDSAIGWDADERQKRDPLRALVGVPFKGPGRTRRPGLRGTQTTFDIHPSPDDIPPWRMPIDLGYDAVADLLDPDHGGRRRLEA</sequence>
<dbReference type="SUPFAM" id="SSF46785">
    <property type="entry name" value="Winged helix' DNA-binding domain"/>
    <property type="match status" value="1"/>
</dbReference>